<sequence>MAVILMVRYEVDASKGIFKKLAKMPEYRY</sequence>
<accession>S3J231</accession>
<evidence type="ECO:0000313" key="1">
    <source>
        <dbReference type="EMBL" id="EPF19953.1"/>
    </source>
</evidence>
<dbReference type="EMBL" id="ASZQ01000240">
    <property type="protein sequence ID" value="EPF19953.1"/>
    <property type="molecule type" value="Genomic_DNA"/>
</dbReference>
<evidence type="ECO:0000313" key="2">
    <source>
        <dbReference type="Proteomes" id="UP000014617"/>
    </source>
</evidence>
<protein>
    <submittedName>
        <fullName evidence="1">Uncharacterized protein</fullName>
    </submittedName>
</protein>
<dbReference type="Proteomes" id="UP000014617">
    <property type="component" value="Unassembled WGS sequence"/>
</dbReference>
<reference evidence="1 2" key="1">
    <citation type="journal article" date="2013" name="Genome Announc.">
        <title>Draft Genome Sequence of the Brazilian Toxic Bloom-Forming Cyanobacterium Microcystis aeruginosa Strain SPC777.</title>
        <authorList>
            <person name="Fiore M.F."/>
            <person name="Alvarenga D.O."/>
            <person name="Varani A.M."/>
            <person name="Hoff-Risseti C."/>
            <person name="Crespim E."/>
            <person name="Ramos R.T."/>
            <person name="Silva A."/>
            <person name="Schaker P.D."/>
            <person name="Heck K."/>
            <person name="Rigonato J."/>
            <person name="Schneider M.P."/>
        </authorList>
    </citation>
    <scope>NUCLEOTIDE SEQUENCE [LARGE SCALE GENOMIC DNA]</scope>
    <source>
        <strain evidence="2">SPC 777</strain>
    </source>
</reference>
<gene>
    <name evidence="1" type="ORF">MAESPC_03460</name>
</gene>
<proteinExistence type="predicted"/>
<comment type="caution">
    <text evidence="1">The sequence shown here is derived from an EMBL/GenBank/DDBJ whole genome shotgun (WGS) entry which is preliminary data.</text>
</comment>
<organism evidence="1 2">
    <name type="scientific">Microcystis aeruginosa SPC777</name>
    <dbReference type="NCBI Taxonomy" id="482300"/>
    <lineage>
        <taxon>Bacteria</taxon>
        <taxon>Bacillati</taxon>
        <taxon>Cyanobacteriota</taxon>
        <taxon>Cyanophyceae</taxon>
        <taxon>Oscillatoriophycideae</taxon>
        <taxon>Chroococcales</taxon>
        <taxon>Microcystaceae</taxon>
        <taxon>Microcystis</taxon>
    </lineage>
</organism>
<name>S3J231_MICAE</name>
<dbReference type="AlphaFoldDB" id="S3J231"/>